<dbReference type="EMBL" id="OVEO01000007">
    <property type="protein sequence ID" value="SPQ97303.1"/>
    <property type="molecule type" value="Genomic_DNA"/>
</dbReference>
<protein>
    <submittedName>
        <fullName evidence="3">Uncharacterized protein</fullName>
    </submittedName>
</protein>
<geneLocation type="mitochondrion" evidence="4"/>
<dbReference type="EMBL" id="CDSF01000090">
    <property type="protein sequence ID" value="CEO99287.1"/>
    <property type="molecule type" value="Genomic_DNA"/>
</dbReference>
<evidence type="ECO:0000313" key="4">
    <source>
        <dbReference type="EMBL" id="SPQ97303.1"/>
    </source>
</evidence>
<dbReference type="Proteomes" id="UP000290189">
    <property type="component" value="Unassembled WGS sequence"/>
</dbReference>
<sequence>MQDIVLSTPGLLSFVAVLSVFDFPPALMLLFGYVGIVGFKSPLYNLLSGKADPYADFVTLPSAGSLTWSAVKHAVLFGLARKTGGSVRSWFSGDKNPESLLRYWKAGVTLLGNVLQGILPGSLRSNLRQLEPEPVPPPAQQHPQATPAPTPEKNRRKRRRNSAGAASCAGVVFAVVIGSLLTMPFL</sequence>
<evidence type="ECO:0000313" key="6">
    <source>
        <dbReference type="Proteomes" id="UP000290189"/>
    </source>
</evidence>
<proteinExistence type="predicted"/>
<feature type="region of interest" description="Disordered" evidence="1">
    <location>
        <begin position="129"/>
        <end position="162"/>
    </location>
</feature>
<keyword evidence="2" id="KW-0472">Membrane</keyword>
<name>A0A0G4IVM2_PLABS</name>
<keyword evidence="2" id="KW-0812">Transmembrane</keyword>
<feature type="transmembrane region" description="Helical" evidence="2">
    <location>
        <begin position="12"/>
        <end position="36"/>
    </location>
</feature>
<evidence type="ECO:0000256" key="1">
    <source>
        <dbReference type="SAM" id="MobiDB-lite"/>
    </source>
</evidence>
<feature type="compositionally biased region" description="Pro residues" evidence="1">
    <location>
        <begin position="133"/>
        <end position="150"/>
    </location>
</feature>
<reference evidence="4 6" key="2">
    <citation type="submission" date="2018-03" db="EMBL/GenBank/DDBJ databases">
        <authorList>
            <person name="Fogelqvist J."/>
        </authorList>
    </citation>
    <scope>NUCLEOTIDE SEQUENCE [LARGE SCALE GENOMIC DNA]</scope>
</reference>
<accession>A0A0G4IVM2</accession>
<keyword evidence="5" id="KW-1185">Reference proteome</keyword>
<organism evidence="3 5">
    <name type="scientific">Plasmodiophora brassicae</name>
    <name type="common">Clubroot disease agent</name>
    <dbReference type="NCBI Taxonomy" id="37360"/>
    <lineage>
        <taxon>Eukaryota</taxon>
        <taxon>Sar</taxon>
        <taxon>Rhizaria</taxon>
        <taxon>Endomyxa</taxon>
        <taxon>Phytomyxea</taxon>
        <taxon>Plasmodiophorida</taxon>
        <taxon>Plasmodiophoridae</taxon>
        <taxon>Plasmodiophora</taxon>
    </lineage>
</organism>
<gene>
    <name evidence="3" type="ORF">PBRA_001193</name>
    <name evidence="4" type="ORF">PLBR_LOCUS4518</name>
</gene>
<dbReference type="Proteomes" id="UP000039324">
    <property type="component" value="Unassembled WGS sequence"/>
</dbReference>
<evidence type="ECO:0000313" key="3">
    <source>
        <dbReference type="EMBL" id="CEO99287.1"/>
    </source>
</evidence>
<keyword evidence="2" id="KW-1133">Transmembrane helix</keyword>
<reference evidence="3 5" key="1">
    <citation type="submission" date="2015-02" db="EMBL/GenBank/DDBJ databases">
        <authorList>
            <person name="Chooi Y.-H."/>
        </authorList>
    </citation>
    <scope>NUCLEOTIDE SEQUENCE [LARGE SCALE GENOMIC DNA]</scope>
    <source>
        <strain evidence="3">E3</strain>
    </source>
</reference>
<feature type="transmembrane region" description="Helical" evidence="2">
    <location>
        <begin position="163"/>
        <end position="185"/>
    </location>
</feature>
<keyword evidence="4" id="KW-0496">Mitochondrion</keyword>
<evidence type="ECO:0000256" key="2">
    <source>
        <dbReference type="SAM" id="Phobius"/>
    </source>
</evidence>
<dbReference type="AlphaFoldDB" id="A0A0G4IVM2"/>
<evidence type="ECO:0000313" key="5">
    <source>
        <dbReference type="Proteomes" id="UP000039324"/>
    </source>
</evidence>